<evidence type="ECO:0000313" key="2">
    <source>
        <dbReference type="EMBL" id="GBN22493.1"/>
    </source>
</evidence>
<protein>
    <submittedName>
        <fullName evidence="2">Uncharacterized protein</fullName>
    </submittedName>
</protein>
<feature type="compositionally biased region" description="Basic and acidic residues" evidence="1">
    <location>
        <begin position="21"/>
        <end position="38"/>
    </location>
</feature>
<feature type="region of interest" description="Disordered" evidence="1">
    <location>
        <begin position="1"/>
        <end position="97"/>
    </location>
</feature>
<reference evidence="2 3" key="1">
    <citation type="journal article" date="2019" name="Sci. Rep.">
        <title>Orb-weaving spider Araneus ventricosus genome elucidates the spidroin gene catalogue.</title>
        <authorList>
            <person name="Kono N."/>
            <person name="Nakamura H."/>
            <person name="Ohtoshi R."/>
            <person name="Moran D.A.P."/>
            <person name="Shinohara A."/>
            <person name="Yoshida Y."/>
            <person name="Fujiwara M."/>
            <person name="Mori M."/>
            <person name="Tomita M."/>
            <person name="Arakawa K."/>
        </authorList>
    </citation>
    <scope>NUCLEOTIDE SEQUENCE [LARGE SCALE GENOMIC DNA]</scope>
</reference>
<dbReference type="Proteomes" id="UP000499080">
    <property type="component" value="Unassembled WGS sequence"/>
</dbReference>
<evidence type="ECO:0000256" key="1">
    <source>
        <dbReference type="SAM" id="MobiDB-lite"/>
    </source>
</evidence>
<accession>A0A4Y2M7N2</accession>
<dbReference type="EMBL" id="BGPR01006871">
    <property type="protein sequence ID" value="GBN22493.1"/>
    <property type="molecule type" value="Genomic_DNA"/>
</dbReference>
<sequence>MTRTRTFAILHGQFFPKAQTKRSDKPRGERPESRERSAPRAPPKIPSPKNTSHRRQTPVSHWLKKGPTRRRPHQLDTHSENSTSCSKGRPEMEQQVSLANGELLHARLALKENRAK</sequence>
<feature type="compositionally biased region" description="Basic residues" evidence="1">
    <location>
        <begin position="51"/>
        <end position="72"/>
    </location>
</feature>
<comment type="caution">
    <text evidence="2">The sequence shown here is derived from an EMBL/GenBank/DDBJ whole genome shotgun (WGS) entry which is preliminary data.</text>
</comment>
<proteinExistence type="predicted"/>
<keyword evidence="3" id="KW-1185">Reference proteome</keyword>
<organism evidence="2 3">
    <name type="scientific">Araneus ventricosus</name>
    <name type="common">Orbweaver spider</name>
    <name type="synonym">Epeira ventricosa</name>
    <dbReference type="NCBI Taxonomy" id="182803"/>
    <lineage>
        <taxon>Eukaryota</taxon>
        <taxon>Metazoa</taxon>
        <taxon>Ecdysozoa</taxon>
        <taxon>Arthropoda</taxon>
        <taxon>Chelicerata</taxon>
        <taxon>Arachnida</taxon>
        <taxon>Araneae</taxon>
        <taxon>Araneomorphae</taxon>
        <taxon>Entelegynae</taxon>
        <taxon>Araneoidea</taxon>
        <taxon>Araneidae</taxon>
        <taxon>Araneus</taxon>
    </lineage>
</organism>
<evidence type="ECO:0000313" key="3">
    <source>
        <dbReference type="Proteomes" id="UP000499080"/>
    </source>
</evidence>
<dbReference type="AlphaFoldDB" id="A0A4Y2M7N2"/>
<name>A0A4Y2M7N2_ARAVE</name>
<gene>
    <name evidence="2" type="ORF">AVEN_13880_1</name>
</gene>